<evidence type="ECO:0008006" key="6">
    <source>
        <dbReference type="Google" id="ProtNLM"/>
    </source>
</evidence>
<dbReference type="EMBL" id="JPOS01000081">
    <property type="protein sequence ID" value="KGE86272.1"/>
    <property type="molecule type" value="Genomic_DNA"/>
</dbReference>
<feature type="chain" id="PRO_5001939899" description="Glucuronyl hydrolase" evidence="3">
    <location>
        <begin position="18"/>
        <end position="399"/>
    </location>
</feature>
<dbReference type="InterPro" id="IPR012341">
    <property type="entry name" value="6hp_glycosidase-like_sf"/>
</dbReference>
<evidence type="ECO:0000256" key="1">
    <source>
        <dbReference type="ARBA" id="ARBA00022801"/>
    </source>
</evidence>
<reference evidence="4 5" key="1">
    <citation type="journal article" date="2014" name="Int. J. Syst. Evol. Microbiol.">
        <title>Phaeodactylibacter xiamenensis gen. nov., sp. nov., a member of the family Saprospiraceae isolated from the marine alga Phaeodactylum tricornutum.</title>
        <authorList>
            <person name="Chen Z.Jr."/>
            <person name="Lei X."/>
            <person name="Lai Q."/>
            <person name="Li Y."/>
            <person name="Zhang B."/>
            <person name="Zhang J."/>
            <person name="Zhang H."/>
            <person name="Yang L."/>
            <person name="Zheng W."/>
            <person name="Tian Y."/>
            <person name="Yu Z."/>
            <person name="Xu H.Jr."/>
            <person name="Zheng T."/>
        </authorList>
    </citation>
    <scope>NUCLEOTIDE SEQUENCE [LARGE SCALE GENOMIC DNA]</scope>
    <source>
        <strain evidence="4 5">KD52</strain>
    </source>
</reference>
<dbReference type="AlphaFoldDB" id="A0A098S4Z6"/>
<dbReference type="InterPro" id="IPR052369">
    <property type="entry name" value="UG_Glycosaminoglycan_Hydrolase"/>
</dbReference>
<dbReference type="STRING" id="1524460.IX84_22965"/>
<sequence length="399" mass="44977">MKYFPFFLILLLAGSCAEPAGEADAQLLEPAFDLDSLTEVAARQYAKTLETLPDTNRIPRNAHPDGTWNLVKKGSWVSGFYPGVLWHLYALTGDEKWKEAGEAELLKLDSVQFFDYDHDIGFRIFNSFGSALRFTKDSSYVPVIVDAAKTLKTRYRPVTGVIRSWDWHDQWQYPVIIDNMMNLELLFWAARQTGDAEMEAIAVSHAEHTMDNHFRDDYSTYHVLDYDTLSGSVREKVTFQGYADSSMWARGQAWAIYGFTLTARETGRADFLKQAQSAADIFLKRLPEDGVPYWDFDAPGIPDEPKDASAAVIAASALLELSQLVEAADDQYRYHNAAIALLNALATPEYLAALPQQGLLLHSTGHKPGNSEIDEHIIYADYYFLEALLRLKELQPPTE</sequence>
<keyword evidence="3" id="KW-0732">Signal</keyword>
<dbReference type="PROSITE" id="PS51257">
    <property type="entry name" value="PROKAR_LIPOPROTEIN"/>
    <property type="match status" value="1"/>
</dbReference>
<evidence type="ECO:0000313" key="4">
    <source>
        <dbReference type="EMBL" id="KGE86272.1"/>
    </source>
</evidence>
<dbReference type="OrthoDB" id="428577at2"/>
<accession>A0A098S4Z6</accession>
<evidence type="ECO:0000313" key="5">
    <source>
        <dbReference type="Proteomes" id="UP000029736"/>
    </source>
</evidence>
<evidence type="ECO:0000256" key="3">
    <source>
        <dbReference type="SAM" id="SignalP"/>
    </source>
</evidence>
<organism evidence="4 5">
    <name type="scientific">Phaeodactylibacter xiamenensis</name>
    <dbReference type="NCBI Taxonomy" id="1524460"/>
    <lineage>
        <taxon>Bacteria</taxon>
        <taxon>Pseudomonadati</taxon>
        <taxon>Bacteroidota</taxon>
        <taxon>Saprospiria</taxon>
        <taxon>Saprospirales</taxon>
        <taxon>Haliscomenobacteraceae</taxon>
        <taxon>Phaeodactylibacter</taxon>
    </lineage>
</organism>
<dbReference type="Proteomes" id="UP000029736">
    <property type="component" value="Unassembled WGS sequence"/>
</dbReference>
<comment type="similarity">
    <text evidence="2">Belongs to the glycosyl hydrolase 88 family.</text>
</comment>
<name>A0A098S4Z6_9BACT</name>
<dbReference type="RefSeq" id="WP_044225841.1">
    <property type="nucleotide sequence ID" value="NZ_JBKAGJ010000013.1"/>
</dbReference>
<evidence type="ECO:0000256" key="2">
    <source>
        <dbReference type="ARBA" id="ARBA00038358"/>
    </source>
</evidence>
<feature type="signal peptide" evidence="3">
    <location>
        <begin position="1"/>
        <end position="17"/>
    </location>
</feature>
<keyword evidence="1" id="KW-0378">Hydrolase</keyword>
<dbReference type="Gene3D" id="1.50.10.10">
    <property type="match status" value="1"/>
</dbReference>
<gene>
    <name evidence="4" type="ORF">IX84_22965</name>
</gene>
<dbReference type="SUPFAM" id="SSF48208">
    <property type="entry name" value="Six-hairpin glycosidases"/>
    <property type="match status" value="1"/>
</dbReference>
<protein>
    <recommendedName>
        <fullName evidence="6">Glucuronyl hydrolase</fullName>
    </recommendedName>
</protein>
<dbReference type="PANTHER" id="PTHR36845">
    <property type="entry name" value="HYDROLASE, PUTATIVE (AFU_ORTHOLOGUE AFUA_7G05090)-RELATED"/>
    <property type="match status" value="1"/>
</dbReference>
<comment type="caution">
    <text evidence="4">The sequence shown here is derived from an EMBL/GenBank/DDBJ whole genome shotgun (WGS) entry which is preliminary data.</text>
</comment>
<dbReference type="GO" id="GO:0000272">
    <property type="term" value="P:polysaccharide catabolic process"/>
    <property type="evidence" value="ECO:0007669"/>
    <property type="project" value="TreeGrafter"/>
</dbReference>
<proteinExistence type="inferred from homology"/>
<dbReference type="InterPro" id="IPR008928">
    <property type="entry name" value="6-hairpin_glycosidase_sf"/>
</dbReference>
<keyword evidence="5" id="KW-1185">Reference proteome</keyword>
<dbReference type="GO" id="GO:0052757">
    <property type="term" value="F:chondroitin hydrolase activity"/>
    <property type="evidence" value="ECO:0007669"/>
    <property type="project" value="TreeGrafter"/>
</dbReference>
<dbReference type="PANTHER" id="PTHR36845:SF1">
    <property type="entry name" value="HYDROLASE, PUTATIVE (AFU_ORTHOLOGUE AFUA_7G05090)-RELATED"/>
    <property type="match status" value="1"/>
</dbReference>